<accession>A0A7I8JL40</accession>
<keyword evidence="2" id="KW-1185">Reference proteome</keyword>
<dbReference type="Proteomes" id="UP001189122">
    <property type="component" value="Unassembled WGS sequence"/>
</dbReference>
<evidence type="ECO:0000313" key="2">
    <source>
        <dbReference type="Proteomes" id="UP001189122"/>
    </source>
</evidence>
<reference evidence="1 2" key="1">
    <citation type="submission" date="2019-12" db="EMBL/GenBank/DDBJ databases">
        <authorList>
            <person name="Scholz U."/>
            <person name="Mascher M."/>
            <person name="Fiebig A."/>
        </authorList>
    </citation>
    <scope>NUCLEOTIDE SEQUENCE</scope>
</reference>
<protein>
    <submittedName>
        <fullName evidence="1">Uncharacterized protein</fullName>
    </submittedName>
</protein>
<organism evidence="1">
    <name type="scientific">Spirodela intermedia</name>
    <name type="common">Intermediate duckweed</name>
    <dbReference type="NCBI Taxonomy" id="51605"/>
    <lineage>
        <taxon>Eukaryota</taxon>
        <taxon>Viridiplantae</taxon>
        <taxon>Streptophyta</taxon>
        <taxon>Embryophyta</taxon>
        <taxon>Tracheophyta</taxon>
        <taxon>Spermatophyta</taxon>
        <taxon>Magnoliopsida</taxon>
        <taxon>Liliopsida</taxon>
        <taxon>Araceae</taxon>
        <taxon>Lemnoideae</taxon>
        <taxon>Spirodela</taxon>
    </lineage>
</organism>
<dbReference type="EMBL" id="LR743601">
    <property type="protein sequence ID" value="CAA2631653.1"/>
    <property type="molecule type" value="Genomic_DNA"/>
</dbReference>
<proteinExistence type="predicted"/>
<gene>
    <name evidence="1" type="ORF">SI7747_14017301</name>
</gene>
<dbReference type="AlphaFoldDB" id="A0A7I8JL40"/>
<sequence length="41" mass="4516">MGPQLTVLPHGIKRFWSSAPLKELHERFVEAVGRLGGADSK</sequence>
<name>A0A7I8JL40_SPIIN</name>
<evidence type="ECO:0000313" key="1">
    <source>
        <dbReference type="EMBL" id="CAA2631653.1"/>
    </source>
</evidence>
<dbReference type="EMBL" id="CACRZD030000014">
    <property type="protein sequence ID" value="CAA6670896.1"/>
    <property type="molecule type" value="Genomic_DNA"/>
</dbReference>